<evidence type="ECO:0000313" key="12">
    <source>
        <dbReference type="Proteomes" id="UP000694864"/>
    </source>
</evidence>
<evidence type="ECO:0000256" key="9">
    <source>
        <dbReference type="SAM" id="MobiDB-lite"/>
    </source>
</evidence>
<evidence type="ECO:0000256" key="7">
    <source>
        <dbReference type="ARBA" id="ARBA00022918"/>
    </source>
</evidence>
<dbReference type="PANTHER" id="PTHR37984">
    <property type="entry name" value="PROTEIN CBG26694"/>
    <property type="match status" value="1"/>
</dbReference>
<evidence type="ECO:0000256" key="1">
    <source>
        <dbReference type="ARBA" id="ARBA00012493"/>
    </source>
</evidence>
<keyword evidence="8" id="KW-0479">Metal-binding</keyword>
<keyword evidence="8" id="KW-0863">Zinc-finger</keyword>
<dbReference type="Pfam" id="PF00078">
    <property type="entry name" value="RVT_1"/>
    <property type="match status" value="1"/>
</dbReference>
<keyword evidence="4" id="KW-0540">Nuclease</keyword>
<dbReference type="PROSITE" id="PS50878">
    <property type="entry name" value="RT_POL"/>
    <property type="match status" value="1"/>
</dbReference>
<sequence length="1138" mass="127191">MDEVAWFGRWADNGLKGLDNSRRFKPTHGKGNPREMETREVGIRSEHRNQEINTLGRYRSLVNCLSYGYGFYCNMNDGWSKRFRRLSMMAPNTRNSANTSARPGVGGNTEEAPNTAAVNVEQVGARTGTETGGHGTQGVGTRAIPVGGTGANATANVGMGQVLEILVQILNQMTPPQAANPPVLNVVPVVAAPSYLTIMDHMLKLGTQYISRGANPTEADEWRSRLERNFDSVRCPMEYRKDIATHYLSGEAHAWWTGMANRMVNPNCSWETFRGLFLAKYFSQEAIDRLESEFLDFKQGDRSMREYETEFNRLKRYGGNEMVEEQVQIRRFLRGMRVGVRNRCMIRNFGSLVELVEKAAMLEDGLAEEARQNRRGITVQQAPMVKTEPGTGSKHTGSRKPTSKDSVRLCPTCRKRHSGQCRQLMDTCFDCGEKGHMASSCPERGSDTRVCYQCGQPGHNPPDCPQLGTQGQKRASEVLPLPPPPKRPAIMPRVYSIADGQVEASTSQQITGILLIGGVETHVMFDTGATHCFVSPDMIGKGGFRKEPRDHFGLVQAAGGQVMFTYGVVRSISVMVSGMDMLADLVICQVKAHDVILGMDWLSKHQAHLDCYRGCVLFETAKGMLEYQGISPLSGNLLVSATQAEQLISNGCEAYLASIMIEEVGTGTGLSKIPVVREYESVFGPLSGLPPSRSDPFTIELEPGTAPISKASYRMAPAEMAELKKQLGELMEMGFVRPSSSPWGAPVLFVKKKDGTFRLCIDYRGLNKVTVKNRYPLPRIDELLDQLRGATYFSKIDLASGYHQIPIEESDIRKTAFRTRYGHYEFVVMPFGLTNAPAAFMKLMNNVFREHLDEFLIVFIDDILVYSKMSKEEHAAHLRIVLEKLKEQKLFAKLSKCSFWKREIGFLGHVVSDKGVSVDQEKIRSIAEWPRPWNASEIRSFLGLAGYYRRFVKGFASMAQPLTKLTGKDEPYVWSAECEKSFSRLKDMLTSAPVLALPDPDESYVVYTDASGQGLGCVLMQNGKVIAYASRQLRKHEANYPTHNLEMAAVVFALKIWRSYLYGGKVQIYTDHKSLQYIFTQSELNLRQRRWMELVADYDLEISYHPGKANLVADALSRRGSAISAEKEVEDLVGMIRI</sequence>
<name>A0ABM0WBL8_CAMSA</name>
<reference evidence="13" key="2">
    <citation type="submission" date="2025-08" db="UniProtKB">
        <authorList>
            <consortium name="RefSeq"/>
        </authorList>
    </citation>
    <scope>IDENTIFICATION</scope>
    <source>
        <tissue evidence="13">Leaf</tissue>
    </source>
</reference>
<protein>
    <recommendedName>
        <fullName evidence="1">RNA-directed DNA polymerase</fullName>
        <ecNumber evidence="1">2.7.7.49</ecNumber>
    </recommendedName>
</protein>
<dbReference type="GeneID" id="104748795"/>
<keyword evidence="6" id="KW-0378">Hydrolase</keyword>
<dbReference type="SUPFAM" id="SSF50630">
    <property type="entry name" value="Acid proteases"/>
    <property type="match status" value="1"/>
</dbReference>
<keyword evidence="2" id="KW-0808">Transferase</keyword>
<dbReference type="Pfam" id="PF03732">
    <property type="entry name" value="Retrotrans_gag"/>
    <property type="match status" value="1"/>
</dbReference>
<proteinExistence type="predicted"/>
<dbReference type="Gene3D" id="4.10.60.10">
    <property type="entry name" value="Zinc finger, CCHC-type"/>
    <property type="match status" value="1"/>
</dbReference>
<organism evidence="12 13">
    <name type="scientific">Camelina sativa</name>
    <name type="common">False flax</name>
    <name type="synonym">Myagrum sativum</name>
    <dbReference type="NCBI Taxonomy" id="90675"/>
    <lineage>
        <taxon>Eukaryota</taxon>
        <taxon>Viridiplantae</taxon>
        <taxon>Streptophyta</taxon>
        <taxon>Embryophyta</taxon>
        <taxon>Tracheophyta</taxon>
        <taxon>Spermatophyta</taxon>
        <taxon>Magnoliopsida</taxon>
        <taxon>eudicotyledons</taxon>
        <taxon>Gunneridae</taxon>
        <taxon>Pentapetalae</taxon>
        <taxon>rosids</taxon>
        <taxon>malvids</taxon>
        <taxon>Brassicales</taxon>
        <taxon>Brassicaceae</taxon>
        <taxon>Camelineae</taxon>
        <taxon>Camelina</taxon>
    </lineage>
</organism>
<accession>A0ABM0WBL8</accession>
<keyword evidence="12" id="KW-1185">Reference proteome</keyword>
<dbReference type="InterPro" id="IPR001878">
    <property type="entry name" value="Znf_CCHC"/>
</dbReference>
<evidence type="ECO:0000256" key="5">
    <source>
        <dbReference type="ARBA" id="ARBA00022759"/>
    </source>
</evidence>
<evidence type="ECO:0000259" key="11">
    <source>
        <dbReference type="PROSITE" id="PS50878"/>
    </source>
</evidence>
<feature type="domain" description="CCHC-type" evidence="10">
    <location>
        <begin position="428"/>
        <end position="443"/>
    </location>
</feature>
<evidence type="ECO:0000256" key="8">
    <source>
        <dbReference type="PROSITE-ProRule" id="PRU00047"/>
    </source>
</evidence>
<dbReference type="Pfam" id="PF00098">
    <property type="entry name" value="zf-CCHC"/>
    <property type="match status" value="1"/>
</dbReference>
<dbReference type="SUPFAM" id="SSF56672">
    <property type="entry name" value="DNA/RNA polymerases"/>
    <property type="match status" value="1"/>
</dbReference>
<dbReference type="PROSITE" id="PS50158">
    <property type="entry name" value="ZF_CCHC"/>
    <property type="match status" value="2"/>
</dbReference>
<gene>
    <name evidence="13" type="primary">LOC104748795</name>
</gene>
<dbReference type="CDD" id="cd00303">
    <property type="entry name" value="retropepsin_like"/>
    <property type="match status" value="1"/>
</dbReference>
<evidence type="ECO:0000256" key="3">
    <source>
        <dbReference type="ARBA" id="ARBA00022695"/>
    </source>
</evidence>
<dbReference type="InterPro" id="IPR036875">
    <property type="entry name" value="Znf_CCHC_sf"/>
</dbReference>
<dbReference type="InterPro" id="IPR041373">
    <property type="entry name" value="RT_RNaseH"/>
</dbReference>
<keyword evidence="5" id="KW-0255">Endonuclease</keyword>
<dbReference type="Gene3D" id="2.40.70.10">
    <property type="entry name" value="Acid Proteases"/>
    <property type="match status" value="1"/>
</dbReference>
<dbReference type="Pfam" id="PF17917">
    <property type="entry name" value="RT_RNaseH"/>
    <property type="match status" value="1"/>
</dbReference>
<dbReference type="CDD" id="cd01647">
    <property type="entry name" value="RT_LTR"/>
    <property type="match status" value="1"/>
</dbReference>
<dbReference type="InterPro" id="IPR000477">
    <property type="entry name" value="RT_dom"/>
</dbReference>
<dbReference type="InterPro" id="IPR021109">
    <property type="entry name" value="Peptidase_aspartic_dom_sf"/>
</dbReference>
<dbReference type="RefSeq" id="XP_010468690.2">
    <property type="nucleotide sequence ID" value="XM_010470388.2"/>
</dbReference>
<keyword evidence="3" id="KW-0548">Nucleotidyltransferase</keyword>
<dbReference type="InterPro" id="IPR005162">
    <property type="entry name" value="Retrotrans_gag_dom"/>
</dbReference>
<evidence type="ECO:0000259" key="10">
    <source>
        <dbReference type="PROSITE" id="PS50158"/>
    </source>
</evidence>
<feature type="region of interest" description="Disordered" evidence="9">
    <location>
        <begin position="380"/>
        <end position="406"/>
    </location>
</feature>
<dbReference type="PANTHER" id="PTHR37984:SF5">
    <property type="entry name" value="PROTEIN NYNRIN-LIKE"/>
    <property type="match status" value="1"/>
</dbReference>
<dbReference type="InterPro" id="IPR050951">
    <property type="entry name" value="Retrovirus_Pol_polyprotein"/>
</dbReference>
<evidence type="ECO:0000256" key="4">
    <source>
        <dbReference type="ARBA" id="ARBA00022722"/>
    </source>
</evidence>
<dbReference type="Pfam" id="PF08284">
    <property type="entry name" value="RVP_2"/>
    <property type="match status" value="1"/>
</dbReference>
<evidence type="ECO:0000256" key="6">
    <source>
        <dbReference type="ARBA" id="ARBA00022801"/>
    </source>
</evidence>
<dbReference type="EC" id="2.7.7.49" evidence="1"/>
<dbReference type="Gene3D" id="3.30.70.270">
    <property type="match status" value="2"/>
</dbReference>
<feature type="domain" description="CCHC-type" evidence="10">
    <location>
        <begin position="451"/>
        <end position="466"/>
    </location>
</feature>
<feature type="domain" description="Reverse transcriptase" evidence="11">
    <location>
        <begin position="731"/>
        <end position="911"/>
    </location>
</feature>
<keyword evidence="8" id="KW-0862">Zinc</keyword>
<dbReference type="InterPro" id="IPR043502">
    <property type="entry name" value="DNA/RNA_pol_sf"/>
</dbReference>
<dbReference type="SUPFAM" id="SSF57756">
    <property type="entry name" value="Retrovirus zinc finger-like domains"/>
    <property type="match status" value="1"/>
</dbReference>
<evidence type="ECO:0000256" key="2">
    <source>
        <dbReference type="ARBA" id="ARBA00022679"/>
    </source>
</evidence>
<dbReference type="CDD" id="cd09274">
    <property type="entry name" value="RNase_HI_RT_Ty3"/>
    <property type="match status" value="1"/>
</dbReference>
<dbReference type="Proteomes" id="UP000694864">
    <property type="component" value="Chromosome 15"/>
</dbReference>
<reference evidence="12" key="1">
    <citation type="journal article" date="2014" name="Nat. Commun.">
        <title>The emerging biofuel crop Camelina sativa retains a highly undifferentiated hexaploid genome structure.</title>
        <authorList>
            <person name="Kagale S."/>
            <person name="Koh C."/>
            <person name="Nixon J."/>
            <person name="Bollina V."/>
            <person name="Clarke W.E."/>
            <person name="Tuteja R."/>
            <person name="Spillane C."/>
            <person name="Robinson S.J."/>
            <person name="Links M.G."/>
            <person name="Clarke C."/>
            <person name="Higgins E.E."/>
            <person name="Huebert T."/>
            <person name="Sharpe A.G."/>
            <person name="Parkin I.A."/>
        </authorList>
    </citation>
    <scope>NUCLEOTIDE SEQUENCE [LARGE SCALE GENOMIC DNA]</scope>
    <source>
        <strain evidence="12">cv. DH55</strain>
    </source>
</reference>
<keyword evidence="7" id="KW-0695">RNA-directed DNA polymerase</keyword>
<dbReference type="InterPro" id="IPR043128">
    <property type="entry name" value="Rev_trsase/Diguanyl_cyclase"/>
</dbReference>
<dbReference type="SMART" id="SM00343">
    <property type="entry name" value="ZnF_C2HC"/>
    <property type="match status" value="2"/>
</dbReference>
<evidence type="ECO:0000313" key="13">
    <source>
        <dbReference type="RefSeq" id="XP_010468690.2"/>
    </source>
</evidence>
<dbReference type="Gene3D" id="3.10.10.10">
    <property type="entry name" value="HIV Type 1 Reverse Transcriptase, subunit A, domain 1"/>
    <property type="match status" value="1"/>
</dbReference>